<keyword evidence="2" id="KW-0378">Hydrolase</keyword>
<evidence type="ECO:0000313" key="3">
    <source>
        <dbReference type="Proteomes" id="UP000323865"/>
    </source>
</evidence>
<protein>
    <submittedName>
        <fullName evidence="2">HNH endonuclease</fullName>
    </submittedName>
</protein>
<gene>
    <name evidence="2" type="ORF">FOB48_02390</name>
</gene>
<keyword evidence="2" id="KW-0255">Endonuclease</keyword>
<dbReference type="EMBL" id="CP044108">
    <property type="protein sequence ID" value="QEU12691.1"/>
    <property type="molecule type" value="Genomic_DNA"/>
</dbReference>
<feature type="region of interest" description="Disordered" evidence="1">
    <location>
        <begin position="32"/>
        <end position="62"/>
    </location>
</feature>
<reference evidence="2 3" key="1">
    <citation type="submission" date="2019-09" db="EMBL/GenBank/DDBJ databases">
        <title>FDA dAtabase for Regulatory Grade micrObial Sequences (FDA-ARGOS): Supporting development and validation of Infectious Disease Dx tests.</title>
        <authorList>
            <person name="Sciortino C."/>
            <person name="Tallon L."/>
            <person name="Sadzewicz L."/>
            <person name="Vavikolanu K."/>
            <person name="Mehta A."/>
            <person name="Aluvathingal J."/>
            <person name="Nadendla S."/>
            <person name="Nandy P."/>
            <person name="Geyer C."/>
            <person name="Yan Y."/>
            <person name="Sichtig H."/>
        </authorList>
    </citation>
    <scope>NUCLEOTIDE SEQUENCE [LARGE SCALE GENOMIC DNA]</scope>
    <source>
        <strain evidence="2 3">FDAARGOS_640</strain>
    </source>
</reference>
<dbReference type="GO" id="GO:0004519">
    <property type="term" value="F:endonuclease activity"/>
    <property type="evidence" value="ECO:0007669"/>
    <property type="project" value="UniProtKB-KW"/>
</dbReference>
<proteinExistence type="predicted"/>
<dbReference type="Gene3D" id="1.10.30.50">
    <property type="match status" value="1"/>
</dbReference>
<keyword evidence="3" id="KW-1185">Reference proteome</keyword>
<dbReference type="Proteomes" id="UP000323865">
    <property type="component" value="Chromosome"/>
</dbReference>
<sequence>MCGQSIDYNAIAGTKWSYTYDHIHAIAKDGHVRGEGRPAHRSCNARRGNNEVPKTATSSLER</sequence>
<evidence type="ECO:0000256" key="1">
    <source>
        <dbReference type="SAM" id="MobiDB-lite"/>
    </source>
</evidence>
<evidence type="ECO:0000313" key="2">
    <source>
        <dbReference type="EMBL" id="QEU12691.1"/>
    </source>
</evidence>
<keyword evidence="2" id="KW-0540">Nuclease</keyword>
<accession>A0ABX6A8I1</accession>
<organism evidence="2 3">
    <name type="scientific">Dermabacter vaginalis</name>
    <dbReference type="NCBI Taxonomy" id="1630135"/>
    <lineage>
        <taxon>Bacteria</taxon>
        <taxon>Bacillati</taxon>
        <taxon>Actinomycetota</taxon>
        <taxon>Actinomycetes</taxon>
        <taxon>Micrococcales</taxon>
        <taxon>Dermabacteraceae</taxon>
        <taxon>Dermabacter</taxon>
    </lineage>
</organism>
<name>A0ABX6A8I1_9MICO</name>